<feature type="domain" description="DNA methylase adenine-specific" evidence="1">
    <location>
        <begin position="154"/>
        <end position="390"/>
    </location>
</feature>
<evidence type="ECO:0000313" key="2">
    <source>
        <dbReference type="EMBL" id="TDW90881.1"/>
    </source>
</evidence>
<dbReference type="PANTHER" id="PTHR42998:SF1">
    <property type="entry name" value="TYPE I RESTRICTION ENZYME HINDI METHYLASE SUBUNIT"/>
    <property type="match status" value="1"/>
</dbReference>
<evidence type="ECO:0000259" key="1">
    <source>
        <dbReference type="Pfam" id="PF02384"/>
    </source>
</evidence>
<name>A0ABY2FIZ7_9ACTN</name>
<keyword evidence="2" id="KW-0808">Transferase</keyword>
<protein>
    <submittedName>
        <fullName evidence="2">N-6 DNA methylase</fullName>
    </submittedName>
</protein>
<dbReference type="SUPFAM" id="SSF53335">
    <property type="entry name" value="S-adenosyl-L-methionine-dependent methyltransferases"/>
    <property type="match status" value="1"/>
</dbReference>
<dbReference type="InterPro" id="IPR003356">
    <property type="entry name" value="DNA_methylase_A-5"/>
</dbReference>
<evidence type="ECO:0000313" key="3">
    <source>
        <dbReference type="Proteomes" id="UP000295060"/>
    </source>
</evidence>
<dbReference type="InterPro" id="IPR029063">
    <property type="entry name" value="SAM-dependent_MTases_sf"/>
</dbReference>
<dbReference type="GO" id="GO:0032259">
    <property type="term" value="P:methylation"/>
    <property type="evidence" value="ECO:0007669"/>
    <property type="project" value="UniProtKB-KW"/>
</dbReference>
<dbReference type="Pfam" id="PF02384">
    <property type="entry name" value="N6_Mtase"/>
    <property type="match status" value="1"/>
</dbReference>
<dbReference type="CDD" id="cd02440">
    <property type="entry name" value="AdoMet_MTases"/>
    <property type="match status" value="1"/>
</dbReference>
<dbReference type="GO" id="GO:0008168">
    <property type="term" value="F:methyltransferase activity"/>
    <property type="evidence" value="ECO:0007669"/>
    <property type="project" value="UniProtKB-KW"/>
</dbReference>
<dbReference type="Proteomes" id="UP000295060">
    <property type="component" value="Unassembled WGS sequence"/>
</dbReference>
<keyword evidence="2" id="KW-0489">Methyltransferase</keyword>
<dbReference type="PANTHER" id="PTHR42998">
    <property type="entry name" value="TYPE I RESTRICTION ENZYME HINDVIIP M PROTEIN-RELATED"/>
    <property type="match status" value="1"/>
</dbReference>
<comment type="caution">
    <text evidence="2">The sequence shown here is derived from an EMBL/GenBank/DDBJ whole genome shotgun (WGS) entry which is preliminary data.</text>
</comment>
<organism evidence="2 3">
    <name type="scientific">Kribbella pratensis</name>
    <dbReference type="NCBI Taxonomy" id="2512112"/>
    <lineage>
        <taxon>Bacteria</taxon>
        <taxon>Bacillati</taxon>
        <taxon>Actinomycetota</taxon>
        <taxon>Actinomycetes</taxon>
        <taxon>Propionibacteriales</taxon>
        <taxon>Kribbellaceae</taxon>
        <taxon>Kribbella</taxon>
    </lineage>
</organism>
<accession>A0ABY2FIZ7</accession>
<dbReference type="Gene3D" id="3.40.50.150">
    <property type="entry name" value="Vaccinia Virus protein VP39"/>
    <property type="match status" value="1"/>
</dbReference>
<dbReference type="InterPro" id="IPR052916">
    <property type="entry name" value="Type-I_RE_MTase_Subunit"/>
</dbReference>
<proteinExistence type="predicted"/>
<dbReference type="RefSeq" id="WP_134130718.1">
    <property type="nucleotide sequence ID" value="NZ_SODU01000002.1"/>
</dbReference>
<gene>
    <name evidence="2" type="ORF">EV137_4712</name>
</gene>
<reference evidence="2 3" key="1">
    <citation type="submission" date="2019-03" db="EMBL/GenBank/DDBJ databases">
        <title>Genomic Encyclopedia of Type Strains, Phase III (KMG-III): the genomes of soil and plant-associated and newly described type strains.</title>
        <authorList>
            <person name="Whitman W."/>
        </authorList>
    </citation>
    <scope>NUCLEOTIDE SEQUENCE [LARGE SCALE GENOMIC DNA]</scope>
    <source>
        <strain evidence="2 3">VKMAc-2574</strain>
    </source>
</reference>
<dbReference type="EMBL" id="SODU01000002">
    <property type="protein sequence ID" value="TDW90881.1"/>
    <property type="molecule type" value="Genomic_DNA"/>
</dbReference>
<sequence>MTRSDVTVAALDIARIAGVGRAAVSNWRRRHPDFPQPVGGSASSPLFSLGDIENWLGEHGKTFRMSDVDRLWQLLRATVDDLQLGEFMGHLGTFLVLVHRRPNALVNLAQMSPAKLAVAQREDAAAIPGNFPTTFPDSWLAIFADAAELASTETAAHIYEGLCEQYFEITSRRGTSASGDVASLVLDLTADLVPTGSSVLDPSCGTGDLLVAARARGLRPTLGQNANEAAARISAARLLLGGGSDADVRIHLGDAVRADAFNDETADLVVCDPTVERSWGYDELVADPRWAYGLPPRTEPELAWLQQCLVHLRPGGAAAVILPSAVAGRRAGRRIRGNLLRAGLVRAVIGLPQSTGLSGPRDLWVLTRSDGGDVPQHVLLTDHSLDVGEIRSAWRAFLKSEALPPAANAVRVIDVLDDEIDLSPARHVSADNGSDGAYSELAGRWTLLVAGLGEGLPELNTNTSGSAASHTTVGELAKAGLISIQLAPLKMSSDTGSQPVLTAHDVRHGSGPSGRAEPLPGAIELARGDVVVPVLRDGQVRVVEESGALLGPNLVLLRPDPERLDPNFLAGCVRSAAHESATRSSTASARFDVRRVGMPRLGIDEQRRWGMVFTSLAATEVRLRELGDVGRQLIRSARRGLIHGDLRPREPEDS</sequence>
<dbReference type="PRINTS" id="PR00507">
    <property type="entry name" value="N12N6MTFRASE"/>
</dbReference>
<keyword evidence="3" id="KW-1185">Reference proteome</keyword>